<dbReference type="GO" id="GO:0005829">
    <property type="term" value="C:cytosol"/>
    <property type="evidence" value="ECO:0007669"/>
    <property type="project" value="TreeGrafter"/>
</dbReference>
<dbReference type="STRING" id="1664694.A0A0N1HHD6"/>
<feature type="domain" description="Glycerol-3-phosphate dehydrogenase NAD-dependent N-terminal" evidence="10">
    <location>
        <begin position="19"/>
        <end position="201"/>
    </location>
</feature>
<dbReference type="Gene3D" id="1.10.1040.10">
    <property type="entry name" value="N-(1-d-carboxylethyl)-l-norvaline Dehydrogenase, domain 2"/>
    <property type="match status" value="1"/>
</dbReference>
<keyword evidence="13" id="KW-1185">Reference proteome</keyword>
<dbReference type="AlphaFoldDB" id="A0A0N1HHD6"/>
<dbReference type="GeneID" id="28739667"/>
<dbReference type="VEuPathDB" id="FungiDB:AB675_742"/>
<dbReference type="Proteomes" id="UP000038010">
    <property type="component" value="Unassembled WGS sequence"/>
</dbReference>
<dbReference type="InterPro" id="IPR006168">
    <property type="entry name" value="G3P_DH_NAD-dep"/>
</dbReference>
<evidence type="ECO:0000256" key="6">
    <source>
        <dbReference type="ARBA" id="ARBA00072861"/>
    </source>
</evidence>
<reference evidence="12 13" key="1">
    <citation type="submission" date="2015-06" db="EMBL/GenBank/DDBJ databases">
        <title>Draft genome of the ant-associated black yeast Phialophora attae CBS 131958.</title>
        <authorList>
            <person name="Moreno L.F."/>
            <person name="Stielow B.J."/>
            <person name="de Hoog S."/>
            <person name="Vicente V.A."/>
            <person name="Weiss V.A."/>
            <person name="de Vries M."/>
            <person name="Cruz L.M."/>
            <person name="Souza E.M."/>
        </authorList>
    </citation>
    <scope>NUCLEOTIDE SEQUENCE [LARGE SCALE GENOMIC DNA]</scope>
    <source>
        <strain evidence="12 13">CBS 131958</strain>
    </source>
</reference>
<dbReference type="InterPro" id="IPR036291">
    <property type="entry name" value="NAD(P)-bd_dom_sf"/>
</dbReference>
<dbReference type="PANTHER" id="PTHR11728">
    <property type="entry name" value="GLYCEROL-3-PHOSPHATE DEHYDROGENASE"/>
    <property type="match status" value="1"/>
</dbReference>
<dbReference type="RefSeq" id="XP_018005358.1">
    <property type="nucleotide sequence ID" value="XM_018147798.1"/>
</dbReference>
<dbReference type="SUPFAM" id="SSF51735">
    <property type="entry name" value="NAD(P)-binding Rossmann-fold domains"/>
    <property type="match status" value="1"/>
</dbReference>
<dbReference type="EC" id="1.1.1.8" evidence="2 8"/>
<evidence type="ECO:0000256" key="5">
    <source>
        <dbReference type="ARBA" id="ARBA00048683"/>
    </source>
</evidence>
<dbReference type="GO" id="GO:0051287">
    <property type="term" value="F:NAD binding"/>
    <property type="evidence" value="ECO:0007669"/>
    <property type="project" value="UniProtKB-UniRule"/>
</dbReference>
<dbReference type="FunFam" id="3.40.50.720:FF:000294">
    <property type="entry name" value="Glycerol-3-phosphate dehydrogenase [NAD(+)]"/>
    <property type="match status" value="1"/>
</dbReference>
<dbReference type="EMBL" id="LFJN01000001">
    <property type="protein sequence ID" value="KPI45395.1"/>
    <property type="molecule type" value="Genomic_DNA"/>
</dbReference>
<feature type="region of interest" description="Disordered" evidence="9">
    <location>
        <begin position="198"/>
        <end position="230"/>
    </location>
</feature>
<feature type="domain" description="Glycerol-3-phosphate dehydrogenase NAD-dependent C-terminal" evidence="11">
    <location>
        <begin position="275"/>
        <end position="421"/>
    </location>
</feature>
<feature type="compositionally biased region" description="Polar residues" evidence="9">
    <location>
        <begin position="206"/>
        <end position="228"/>
    </location>
</feature>
<evidence type="ECO:0000256" key="1">
    <source>
        <dbReference type="ARBA" id="ARBA00011009"/>
    </source>
</evidence>
<dbReference type="GO" id="GO:0046168">
    <property type="term" value="P:glycerol-3-phosphate catabolic process"/>
    <property type="evidence" value="ECO:0007669"/>
    <property type="project" value="UniProtKB-UniRule"/>
</dbReference>
<proteinExistence type="inferred from homology"/>
<organism evidence="12 13">
    <name type="scientific">Cyphellophora attinorum</name>
    <dbReference type="NCBI Taxonomy" id="1664694"/>
    <lineage>
        <taxon>Eukaryota</taxon>
        <taxon>Fungi</taxon>
        <taxon>Dikarya</taxon>
        <taxon>Ascomycota</taxon>
        <taxon>Pezizomycotina</taxon>
        <taxon>Eurotiomycetes</taxon>
        <taxon>Chaetothyriomycetidae</taxon>
        <taxon>Chaetothyriales</taxon>
        <taxon>Cyphellophoraceae</taxon>
        <taxon>Cyphellophora</taxon>
    </lineage>
</organism>
<dbReference type="GO" id="GO:0005975">
    <property type="term" value="P:carbohydrate metabolic process"/>
    <property type="evidence" value="ECO:0007669"/>
    <property type="project" value="InterPro"/>
</dbReference>
<evidence type="ECO:0000256" key="2">
    <source>
        <dbReference type="ARBA" id="ARBA00013218"/>
    </source>
</evidence>
<evidence type="ECO:0000256" key="4">
    <source>
        <dbReference type="ARBA" id="ARBA00023027"/>
    </source>
</evidence>
<evidence type="ECO:0000259" key="11">
    <source>
        <dbReference type="Pfam" id="PF07479"/>
    </source>
</evidence>
<dbReference type="Pfam" id="PF07479">
    <property type="entry name" value="NAD_Gly3P_dh_C"/>
    <property type="match status" value="1"/>
</dbReference>
<evidence type="ECO:0000313" key="13">
    <source>
        <dbReference type="Proteomes" id="UP000038010"/>
    </source>
</evidence>
<dbReference type="InterPro" id="IPR013328">
    <property type="entry name" value="6PGD_dom2"/>
</dbReference>
<evidence type="ECO:0000256" key="3">
    <source>
        <dbReference type="ARBA" id="ARBA00023002"/>
    </source>
</evidence>
<dbReference type="Gene3D" id="3.40.50.720">
    <property type="entry name" value="NAD(P)-binding Rossmann-like Domain"/>
    <property type="match status" value="1"/>
</dbReference>
<dbReference type="InterPro" id="IPR011128">
    <property type="entry name" value="G3P_DH_NAD-dep_N"/>
</dbReference>
<gene>
    <name evidence="12" type="ORF">AB675_742</name>
</gene>
<keyword evidence="4 7" id="KW-0520">NAD</keyword>
<dbReference type="PRINTS" id="PR00077">
    <property type="entry name" value="GPDHDRGNASE"/>
</dbReference>
<dbReference type="FunFam" id="1.10.1040.10:FF:000004">
    <property type="entry name" value="Glycerol-3-phosphate dehydrogenase [NAD(+)]"/>
    <property type="match status" value="1"/>
</dbReference>
<keyword evidence="3 7" id="KW-0560">Oxidoreductase</keyword>
<dbReference type="SUPFAM" id="SSF48179">
    <property type="entry name" value="6-phosphogluconate dehydrogenase C-terminal domain-like"/>
    <property type="match status" value="1"/>
</dbReference>
<dbReference type="OrthoDB" id="10263760at2759"/>
<comment type="similarity">
    <text evidence="1 7">Belongs to the NAD-dependent glycerol-3-phosphate dehydrogenase family.</text>
</comment>
<evidence type="ECO:0000256" key="9">
    <source>
        <dbReference type="SAM" id="MobiDB-lite"/>
    </source>
</evidence>
<comment type="catalytic activity">
    <reaction evidence="5 8">
        <text>sn-glycerol 3-phosphate + NAD(+) = dihydroxyacetone phosphate + NADH + H(+)</text>
        <dbReference type="Rhea" id="RHEA:11092"/>
        <dbReference type="ChEBI" id="CHEBI:15378"/>
        <dbReference type="ChEBI" id="CHEBI:57540"/>
        <dbReference type="ChEBI" id="CHEBI:57597"/>
        <dbReference type="ChEBI" id="CHEBI:57642"/>
        <dbReference type="ChEBI" id="CHEBI:57945"/>
        <dbReference type="EC" id="1.1.1.8"/>
    </reaction>
</comment>
<dbReference type="Pfam" id="PF01210">
    <property type="entry name" value="NAD_Gly3P_dh_N"/>
    <property type="match status" value="1"/>
</dbReference>
<protein>
    <recommendedName>
        <fullName evidence="6 8">Glycerol-3-phosphate dehydrogenase [NAD(+)]</fullName>
        <ecNumber evidence="2 8">1.1.1.8</ecNumber>
    </recommendedName>
</protein>
<evidence type="ECO:0000259" key="10">
    <source>
        <dbReference type="Pfam" id="PF01210"/>
    </source>
</evidence>
<name>A0A0N1HHD6_9EURO</name>
<comment type="caution">
    <text evidence="12">The sequence shown here is derived from an EMBL/GenBank/DDBJ whole genome shotgun (WGS) entry which is preliminary data.</text>
</comment>
<dbReference type="GO" id="GO:0141152">
    <property type="term" value="F:glycerol-3-phosphate dehydrogenase (NAD+) activity"/>
    <property type="evidence" value="ECO:0007669"/>
    <property type="project" value="UniProtKB-UniRule"/>
</dbReference>
<sequence>MDAVRQKMTSLTPFSRKHKVTVVGSGNWGSTIAKVVAENTAAHPDIFEKDVQMWVYEEQVELPKDSKHYKEGSELSNGAQPLTKIINTVHENIRYLPKIPLPANVVANPSITDAVKDSTILIFNLPHQFIVNLCKQMRGHIAPYARGISCIKGVNVQESSISLFSETIGQELGIYCGALSGANIANEVAQEKWSETTIAYDPPPMDSQNPTPATSRGPSPSASHTDLSQLVHKDVHGRPVKARLRPLPAEYSTIDHELMKKLFHRPYFHVRVVSDVAGVSLGGALKNVIAVAAGWVDGLGWGDNAKAAIMRVGLSEMVDFGKRFFGETVHAQTFTEESAGVADLITTCSGGRHVRCARMSIQEGKTIEEIEARELNGQKLQGNVTAYEINTFLRSQGLEKQFPLFTAVYLILEGKAKAQDIPQLLEKADN</sequence>
<dbReference type="InterPro" id="IPR006109">
    <property type="entry name" value="G3P_DH_NAD-dep_C"/>
</dbReference>
<evidence type="ECO:0000256" key="8">
    <source>
        <dbReference type="RuleBase" id="RU361243"/>
    </source>
</evidence>
<dbReference type="PANTHER" id="PTHR11728:SF8">
    <property type="entry name" value="GLYCEROL-3-PHOSPHATE DEHYDROGENASE [NAD(+)]-RELATED"/>
    <property type="match status" value="1"/>
</dbReference>
<evidence type="ECO:0000313" key="12">
    <source>
        <dbReference type="EMBL" id="KPI45395.1"/>
    </source>
</evidence>
<dbReference type="GO" id="GO:0005634">
    <property type="term" value="C:nucleus"/>
    <property type="evidence" value="ECO:0007669"/>
    <property type="project" value="TreeGrafter"/>
</dbReference>
<accession>A0A0N1HHD6</accession>
<evidence type="ECO:0000256" key="7">
    <source>
        <dbReference type="RuleBase" id="RU000437"/>
    </source>
</evidence>
<dbReference type="InterPro" id="IPR008927">
    <property type="entry name" value="6-PGluconate_DH-like_C_sf"/>
</dbReference>